<sequence>MRILIYGAGVLGSYLAHVLVRGGNDVTMLARGKRAEELKQDGLVIRHHIQRKTTVDRTHVIESLADHDSYDLIFVVMKYTDFPAILPILAKNRSRNIILVGNNTDAHQMEEYLQTHSDTSKHIAFGFQVSGGRREKDRMVAVRFGAGEMVIGGLNGDIPFKAVLDQAFAKTKYKLTYHDQMDAWLKNHIIPILGLNIATRIHGGQMNKVARDTKLLRLAIEAVDEGFQVLETLGYPLVPAKQAQFIRNRKSMMLVLLKIYHRLSVSRMIDGNFSEIEALTRVFNDWKNEASIPTPAWDQLQQLLKDKTGAV</sequence>
<dbReference type="OrthoDB" id="9793586at2"/>
<dbReference type="SUPFAM" id="SSF51735">
    <property type="entry name" value="NAD(P)-binding Rossmann-fold domains"/>
    <property type="match status" value="1"/>
</dbReference>
<comment type="caution">
    <text evidence="3">The sequence shown here is derived from an EMBL/GenBank/DDBJ whole genome shotgun (WGS) entry which is preliminary data.</text>
</comment>
<gene>
    <name evidence="3" type="ORF">CHH67_06880</name>
    <name evidence="2" type="ORF">GNP94_04265</name>
</gene>
<reference evidence="2 5" key="2">
    <citation type="submission" date="2019-11" db="EMBL/GenBank/DDBJ databases">
        <title>Draft genome sequences of five Paenibacillus species of dairy origin.</title>
        <authorList>
            <person name="Olajide A.M."/>
            <person name="Chen S."/>
            <person name="Lapointe G."/>
        </authorList>
    </citation>
    <scope>NUCLEOTIDE SEQUENCE [LARGE SCALE GENOMIC DNA]</scope>
    <source>
        <strain evidence="2 5">3CS1</strain>
    </source>
</reference>
<dbReference type="InterPro" id="IPR013332">
    <property type="entry name" value="KPR_N"/>
</dbReference>
<evidence type="ECO:0000313" key="4">
    <source>
        <dbReference type="Proteomes" id="UP000215596"/>
    </source>
</evidence>
<evidence type="ECO:0000259" key="1">
    <source>
        <dbReference type="Pfam" id="PF02558"/>
    </source>
</evidence>
<accession>A0A268EZD3</accession>
<organism evidence="3 4">
    <name type="scientific">Paenibacillus campinasensis</name>
    <dbReference type="NCBI Taxonomy" id="66347"/>
    <lineage>
        <taxon>Bacteria</taxon>
        <taxon>Bacillati</taxon>
        <taxon>Bacillota</taxon>
        <taxon>Bacilli</taxon>
        <taxon>Bacillales</taxon>
        <taxon>Paenibacillaceae</taxon>
        <taxon>Paenibacillus</taxon>
    </lineage>
</organism>
<proteinExistence type="predicted"/>
<dbReference type="Gene3D" id="3.40.50.720">
    <property type="entry name" value="NAD(P)-binding Rossmann-like Domain"/>
    <property type="match status" value="1"/>
</dbReference>
<protein>
    <submittedName>
        <fullName evidence="3">2-dehydropantoate 2-reductase</fullName>
    </submittedName>
    <submittedName>
        <fullName evidence="2">Ketopantoate reductase family protein</fullName>
    </submittedName>
</protein>
<dbReference type="EMBL" id="WOAA01000002">
    <property type="protein sequence ID" value="MUG65219.1"/>
    <property type="molecule type" value="Genomic_DNA"/>
</dbReference>
<dbReference type="AlphaFoldDB" id="A0A268EZD3"/>
<reference evidence="3 4" key="1">
    <citation type="submission" date="2017-07" db="EMBL/GenBank/DDBJ databases">
        <title>Isolation and whole genome analysis of endospore-forming bacteria from heroin.</title>
        <authorList>
            <person name="Kalinowski J."/>
            <person name="Ahrens B."/>
            <person name="Al-Dilaimi A."/>
            <person name="Winkler A."/>
            <person name="Wibberg D."/>
            <person name="Schleenbecker U."/>
            <person name="Ruckert C."/>
            <person name="Wolfel R."/>
            <person name="Grass G."/>
        </authorList>
    </citation>
    <scope>NUCLEOTIDE SEQUENCE [LARGE SCALE GENOMIC DNA]</scope>
    <source>
        <strain evidence="3 4">7537-G1</strain>
    </source>
</reference>
<dbReference type="InterPro" id="IPR036291">
    <property type="entry name" value="NAD(P)-bd_dom_sf"/>
</dbReference>
<keyword evidence="5" id="KW-1185">Reference proteome</keyword>
<evidence type="ECO:0000313" key="3">
    <source>
        <dbReference type="EMBL" id="PAD78478.1"/>
    </source>
</evidence>
<dbReference type="RefSeq" id="WP_095264339.1">
    <property type="nucleotide sequence ID" value="NZ_NPBY01000021.1"/>
</dbReference>
<evidence type="ECO:0000313" key="2">
    <source>
        <dbReference type="EMBL" id="MUG65219.1"/>
    </source>
</evidence>
<feature type="domain" description="Ketopantoate reductase N-terminal" evidence="1">
    <location>
        <begin position="3"/>
        <end position="155"/>
    </location>
</feature>
<dbReference type="EMBL" id="NPBY01000021">
    <property type="protein sequence ID" value="PAD78478.1"/>
    <property type="molecule type" value="Genomic_DNA"/>
</dbReference>
<evidence type="ECO:0000313" key="5">
    <source>
        <dbReference type="Proteomes" id="UP000435177"/>
    </source>
</evidence>
<dbReference type="Proteomes" id="UP000435177">
    <property type="component" value="Unassembled WGS sequence"/>
</dbReference>
<name>A0A268EZD3_9BACL</name>
<dbReference type="Proteomes" id="UP000215596">
    <property type="component" value="Unassembled WGS sequence"/>
</dbReference>
<dbReference type="Pfam" id="PF02558">
    <property type="entry name" value="ApbA"/>
    <property type="match status" value="1"/>
</dbReference>